<keyword evidence="6" id="KW-1185">Reference proteome</keyword>
<evidence type="ECO:0000313" key="5">
    <source>
        <dbReference type="EMBL" id="PTQ54886.1"/>
    </source>
</evidence>
<dbReference type="Proteomes" id="UP000243024">
    <property type="component" value="Unassembled WGS sequence"/>
</dbReference>
<dbReference type="STRING" id="1484.SA87_08980"/>
<sequence>MEEQVALAVWLDHPRSARHLRRYGLVHYVSERFRYAVLYVERRRAPAVIRALRASRFVVRVEPSPYREAVEAIVNLNGEARDPAADEA</sequence>
<organism evidence="5 7">
    <name type="scientific">Hydrogenibacillus schlegelii</name>
    <name type="common">Bacillus schlegelii</name>
    <dbReference type="NCBI Taxonomy" id="1484"/>
    <lineage>
        <taxon>Bacteria</taxon>
        <taxon>Bacillati</taxon>
        <taxon>Bacillota</taxon>
        <taxon>Bacilli</taxon>
        <taxon>Bacillales</taxon>
        <taxon>Bacillales Family X. Incertae Sedis</taxon>
        <taxon>Hydrogenibacillus</taxon>
    </lineage>
</organism>
<protein>
    <submittedName>
        <fullName evidence="2">YlbG family protein</fullName>
    </submittedName>
</protein>
<evidence type="ECO:0000313" key="6">
    <source>
        <dbReference type="Proteomes" id="UP000243024"/>
    </source>
</evidence>
<evidence type="ECO:0000313" key="4">
    <source>
        <dbReference type="EMBL" id="OAR04656.1"/>
    </source>
</evidence>
<dbReference type="EMBL" id="JXBB01000012">
    <property type="protein sequence ID" value="OAR04656.1"/>
    <property type="molecule type" value="Genomic_DNA"/>
</dbReference>
<dbReference type="AlphaFoldDB" id="A0A132N876"/>
<dbReference type="Pfam" id="PF09902">
    <property type="entry name" value="DUF2129"/>
    <property type="match status" value="1"/>
</dbReference>
<reference evidence="2" key="3">
    <citation type="journal article" date="2021" name="Microbiology">
        <title>Metagenomic Analysis of the Microbial Community in the Underground Coal Fire Area (Kemerovo Region, Russia) Revealed Predominance of Thermophilic Members of the Phyla Deinococcus-thermus, Aquificae, and Firmicutes.</title>
        <authorList>
            <person name="Kadnikov V."/>
            <person name="Mardanov A.V."/>
            <person name="Beletsky A.V."/>
            <person name="Karnachuk O.V."/>
            <person name="Ravin N.V."/>
        </authorList>
    </citation>
    <scope>NUCLEOTIDE SEQUENCE</scope>
    <source>
        <strain evidence="2">RBS10-49</strain>
    </source>
</reference>
<dbReference type="OrthoDB" id="2990788at2"/>
<dbReference type="EMBL" id="JAHHQF010000039">
    <property type="protein sequence ID" value="MBT9281510.1"/>
    <property type="molecule type" value="Genomic_DNA"/>
</dbReference>
<keyword evidence="1" id="KW-0963">Cytoplasm</keyword>
<reference evidence="4 6" key="1">
    <citation type="submission" date="2015-09" db="EMBL/GenBank/DDBJ databases">
        <title>Draft genome sequence of Hydrogenibacillus schlegelii DSM 2000.</title>
        <authorList>
            <person name="Hemp J."/>
        </authorList>
    </citation>
    <scope>NUCLEOTIDE SEQUENCE [LARGE SCALE GENOMIC DNA]</scope>
    <source>
        <strain evidence="4 6">MA 48</strain>
    </source>
</reference>
<dbReference type="Proteomes" id="UP000748108">
    <property type="component" value="Unassembled WGS sequence"/>
</dbReference>
<evidence type="ECO:0000313" key="3">
    <source>
        <dbReference type="EMBL" id="MBT9281935.1"/>
    </source>
</evidence>
<dbReference type="EMBL" id="PEBV01000001">
    <property type="protein sequence ID" value="PTQ54886.1"/>
    <property type="molecule type" value="Genomic_DNA"/>
</dbReference>
<accession>A0A132N876</accession>
<dbReference type="EMBL" id="JAHHQF010000047">
    <property type="protein sequence ID" value="MBT9281935.1"/>
    <property type="molecule type" value="Genomic_DNA"/>
</dbReference>
<dbReference type="Proteomes" id="UP000244180">
    <property type="component" value="Unassembled WGS sequence"/>
</dbReference>
<evidence type="ECO:0000256" key="1">
    <source>
        <dbReference type="ARBA" id="ARBA00022490"/>
    </source>
</evidence>
<gene>
    <name evidence="5" type="ORF">HSCHL_1829</name>
    <name evidence="2" type="ORF">KM312_02425</name>
    <name evidence="3" type="ORF">KM312_04665</name>
    <name evidence="4" type="ORF">SA87_08980</name>
</gene>
<evidence type="ECO:0000313" key="2">
    <source>
        <dbReference type="EMBL" id="MBT9281510.1"/>
    </source>
</evidence>
<proteinExistence type="predicted"/>
<evidence type="ECO:0000313" key="7">
    <source>
        <dbReference type="Proteomes" id="UP000244180"/>
    </source>
</evidence>
<comment type="caution">
    <text evidence="5">The sequence shown here is derived from an EMBL/GenBank/DDBJ whole genome shotgun (WGS) entry which is preliminary data.</text>
</comment>
<reference evidence="5 7" key="2">
    <citation type="submission" date="2017-08" db="EMBL/GenBank/DDBJ databases">
        <title>Burning lignite coal seam in the remote Altai Mountains harbors a hydrogen-driven thermophilic microbial community.</title>
        <authorList>
            <person name="Kadnikov V.V."/>
            <person name="Mardanov A.V."/>
            <person name="Ivasenko D."/>
            <person name="Beletsky A.V."/>
            <person name="Karnachuk O.V."/>
            <person name="Ravin N.V."/>
        </authorList>
    </citation>
    <scope>NUCLEOTIDE SEQUENCE [LARGE SCALE GENOMIC DNA]</scope>
    <source>
        <strain evidence="5">AL33</strain>
    </source>
</reference>
<dbReference type="InterPro" id="IPR016979">
    <property type="entry name" value="DUF2129"/>
</dbReference>
<name>A0A132N876_HYDSH</name>